<dbReference type="InterPro" id="IPR000571">
    <property type="entry name" value="Znf_CCCH"/>
</dbReference>
<feature type="region of interest" description="Disordered" evidence="5">
    <location>
        <begin position="1"/>
        <end position="46"/>
    </location>
</feature>
<organism evidence="7 8">
    <name type="scientific">Tanacetum coccineum</name>
    <dbReference type="NCBI Taxonomy" id="301880"/>
    <lineage>
        <taxon>Eukaryota</taxon>
        <taxon>Viridiplantae</taxon>
        <taxon>Streptophyta</taxon>
        <taxon>Embryophyta</taxon>
        <taxon>Tracheophyta</taxon>
        <taxon>Spermatophyta</taxon>
        <taxon>Magnoliopsida</taxon>
        <taxon>eudicotyledons</taxon>
        <taxon>Gunneridae</taxon>
        <taxon>Pentapetalae</taxon>
        <taxon>asterids</taxon>
        <taxon>campanulids</taxon>
        <taxon>Asterales</taxon>
        <taxon>Asteraceae</taxon>
        <taxon>Asteroideae</taxon>
        <taxon>Anthemideae</taxon>
        <taxon>Anthemidinae</taxon>
        <taxon>Tanacetum</taxon>
    </lineage>
</organism>
<evidence type="ECO:0000256" key="4">
    <source>
        <dbReference type="PROSITE-ProRule" id="PRU00723"/>
    </source>
</evidence>
<keyword evidence="1 4" id="KW-0479">Metal-binding</keyword>
<dbReference type="EMBL" id="BQNB010016072">
    <property type="protein sequence ID" value="GJT47500.1"/>
    <property type="molecule type" value="Genomic_DNA"/>
</dbReference>
<comment type="caution">
    <text evidence="7">The sequence shown here is derived from an EMBL/GenBank/DDBJ whole genome shotgun (WGS) entry which is preliminary data.</text>
</comment>
<reference evidence="7" key="1">
    <citation type="journal article" date="2022" name="Int. J. Mol. Sci.">
        <title>Draft Genome of Tanacetum Coccineum: Genomic Comparison of Closely Related Tanacetum-Family Plants.</title>
        <authorList>
            <person name="Yamashiro T."/>
            <person name="Shiraishi A."/>
            <person name="Nakayama K."/>
            <person name="Satake H."/>
        </authorList>
    </citation>
    <scope>NUCLEOTIDE SEQUENCE</scope>
</reference>
<feature type="zinc finger region" description="C3H1-type" evidence="4">
    <location>
        <begin position="132"/>
        <end position="159"/>
    </location>
</feature>
<dbReference type="Pfam" id="PF18044">
    <property type="entry name" value="zf-CCCH_4"/>
    <property type="match status" value="1"/>
</dbReference>
<keyword evidence="2 4" id="KW-0863">Zinc-finger</keyword>
<evidence type="ECO:0000313" key="8">
    <source>
        <dbReference type="Proteomes" id="UP001151760"/>
    </source>
</evidence>
<dbReference type="SMART" id="SM00356">
    <property type="entry name" value="ZnF_C3H1"/>
    <property type="match status" value="1"/>
</dbReference>
<evidence type="ECO:0000256" key="1">
    <source>
        <dbReference type="ARBA" id="ARBA00022723"/>
    </source>
</evidence>
<protein>
    <submittedName>
        <fullName evidence="7">Ribonuclease H-like domain-containing protein</fullName>
    </submittedName>
</protein>
<dbReference type="InterPro" id="IPR036855">
    <property type="entry name" value="Znf_CCCH_sf"/>
</dbReference>
<dbReference type="PROSITE" id="PS50103">
    <property type="entry name" value="ZF_C3H1"/>
    <property type="match status" value="1"/>
</dbReference>
<accession>A0ABQ5E9E5</accession>
<dbReference type="Gene3D" id="4.10.1000.10">
    <property type="entry name" value="Zinc finger, CCCH-type"/>
    <property type="match status" value="1"/>
</dbReference>
<feature type="domain" description="C3H1-type" evidence="6">
    <location>
        <begin position="132"/>
        <end position="159"/>
    </location>
</feature>
<dbReference type="InterPro" id="IPR054722">
    <property type="entry name" value="PolX-like_BBD"/>
</dbReference>
<evidence type="ECO:0000259" key="6">
    <source>
        <dbReference type="PROSITE" id="PS50103"/>
    </source>
</evidence>
<feature type="compositionally biased region" description="Polar residues" evidence="5">
    <location>
        <begin position="28"/>
        <end position="45"/>
    </location>
</feature>
<name>A0ABQ5E9E5_9ASTR</name>
<dbReference type="InterPro" id="IPR041367">
    <property type="entry name" value="Znf-CCCH_4"/>
</dbReference>
<keyword evidence="3 4" id="KW-0862">Zinc</keyword>
<proteinExistence type="predicted"/>
<reference evidence="7" key="2">
    <citation type="submission" date="2022-01" db="EMBL/GenBank/DDBJ databases">
        <authorList>
            <person name="Yamashiro T."/>
            <person name="Shiraishi A."/>
            <person name="Satake H."/>
            <person name="Nakayama K."/>
        </authorList>
    </citation>
    <scope>NUCLEOTIDE SEQUENCE</scope>
</reference>
<evidence type="ECO:0000313" key="7">
    <source>
        <dbReference type="EMBL" id="GJT47500.1"/>
    </source>
</evidence>
<evidence type="ECO:0000256" key="2">
    <source>
        <dbReference type="ARBA" id="ARBA00022771"/>
    </source>
</evidence>
<sequence>MAFVDITVSQSTSKEPGTRPPRRRLHQRTNGSRLIPSSNLGSFSPSLRPFERGSCNMGDQTADEYFSKIEAILTLLTDLGSDMSDDDLRIEIGSRSSVLPTGTTSSAPQVLLAEASSRNQTGWNNRERDNRTTTREVCRNFGRGFCRWGDACRFLHDSFRSSGTPHNSNNSTTHRTTQGTLPMHVGSQSGGLNVSQQQQLLQLLQAQQTMLAQFGFNGLSGQSRPTIPPGFQQPAQQAFSPQQQALLSGTVQGSTPANGQATLLPQAFNTMTLRDPTDANWNMDTGASSHLNSNATNLSTLFNSCMYPSVLVGDGKSIPVTNTGHSTLPTPYRPLHLNNVLITPNIVKNLISVRQFVRDNKCTIEFDEFGFSVFKDSGPVKLLLDCDSTG</sequence>
<gene>
    <name evidence="7" type="ORF">Tco_0956215</name>
</gene>
<dbReference type="Proteomes" id="UP001151760">
    <property type="component" value="Unassembled WGS sequence"/>
</dbReference>
<evidence type="ECO:0000256" key="3">
    <source>
        <dbReference type="ARBA" id="ARBA00022833"/>
    </source>
</evidence>
<evidence type="ECO:0000256" key="5">
    <source>
        <dbReference type="SAM" id="MobiDB-lite"/>
    </source>
</evidence>
<dbReference type="SUPFAM" id="SSF90229">
    <property type="entry name" value="CCCH zinc finger"/>
    <property type="match status" value="1"/>
</dbReference>
<keyword evidence="8" id="KW-1185">Reference proteome</keyword>
<dbReference type="Pfam" id="PF22936">
    <property type="entry name" value="Pol_BBD"/>
    <property type="match status" value="1"/>
</dbReference>